<dbReference type="InterPro" id="IPR009071">
    <property type="entry name" value="HMG_box_dom"/>
</dbReference>
<feature type="compositionally biased region" description="Basic residues" evidence="5">
    <location>
        <begin position="20"/>
        <end position="41"/>
    </location>
</feature>
<dbReference type="InterPro" id="IPR031061">
    <property type="entry name" value="HMGB_plant"/>
</dbReference>
<accession>A0AA38CH26</accession>
<comment type="caution">
    <text evidence="7">The sequence shown here is derived from an EMBL/GenBank/DDBJ whole genome shotgun (WGS) entry which is preliminary data.</text>
</comment>
<dbReference type="PROSITE" id="PS50118">
    <property type="entry name" value="HMG_BOX_2"/>
    <property type="match status" value="1"/>
</dbReference>
<dbReference type="PANTHER" id="PTHR46261">
    <property type="entry name" value="HIGH MOBILITY GROUP B PROTEIN 4-RELATED"/>
    <property type="match status" value="1"/>
</dbReference>
<dbReference type="InterPro" id="IPR036910">
    <property type="entry name" value="HMG_box_dom_sf"/>
</dbReference>
<dbReference type="Gene3D" id="1.10.30.10">
    <property type="entry name" value="High mobility group box domain"/>
    <property type="match status" value="1"/>
</dbReference>
<feature type="region of interest" description="Disordered" evidence="5">
    <location>
        <begin position="101"/>
        <end position="152"/>
    </location>
</feature>
<evidence type="ECO:0000259" key="6">
    <source>
        <dbReference type="PROSITE" id="PS50118"/>
    </source>
</evidence>
<dbReference type="AlphaFoldDB" id="A0AA38CH26"/>
<dbReference type="Proteomes" id="UP000824469">
    <property type="component" value="Unassembled WGS sequence"/>
</dbReference>
<protein>
    <recommendedName>
        <fullName evidence="6">HMG box domain-containing protein</fullName>
    </recommendedName>
</protein>
<evidence type="ECO:0000256" key="5">
    <source>
        <dbReference type="SAM" id="MobiDB-lite"/>
    </source>
</evidence>
<dbReference type="CDD" id="cd22005">
    <property type="entry name" value="HMG-box_AtHMGB1-like"/>
    <property type="match status" value="1"/>
</dbReference>
<comment type="subcellular location">
    <subcellularLocation>
        <location evidence="1">Nucleus</location>
    </subcellularLocation>
</comment>
<feature type="region of interest" description="Disordered" evidence="5">
    <location>
        <begin position="1"/>
        <end position="52"/>
    </location>
</feature>
<evidence type="ECO:0000313" key="8">
    <source>
        <dbReference type="Proteomes" id="UP000824469"/>
    </source>
</evidence>
<feature type="compositionally biased region" description="Acidic residues" evidence="5">
    <location>
        <begin position="140"/>
        <end position="152"/>
    </location>
</feature>
<dbReference type="Pfam" id="PF00505">
    <property type="entry name" value="HMG_box"/>
    <property type="match status" value="1"/>
</dbReference>
<sequence length="152" mass="17289">MKDAKAKKAAAVEAKDRKAEAKKKLHVVKEKPKKRQAKPKIKKDPNQPKRPATAFFVYLEEFRKTFKQKHPDVKGVAAVGKACGDKWKEMSAAEKAPYLAKAAQKKAEYDVSMTTYKKKQEKDEEDDVPEESDKSKSELNEDDDDDDDEDSE</sequence>
<dbReference type="GO" id="GO:0003677">
    <property type="term" value="F:DNA binding"/>
    <property type="evidence" value="ECO:0007669"/>
    <property type="project" value="UniProtKB-UniRule"/>
</dbReference>
<proteinExistence type="predicted"/>
<keyword evidence="2 4" id="KW-0238">DNA-binding</keyword>
<dbReference type="SMART" id="SM00398">
    <property type="entry name" value="HMG"/>
    <property type="match status" value="1"/>
</dbReference>
<reference evidence="7 8" key="1">
    <citation type="journal article" date="2021" name="Nat. Plants">
        <title>The Taxus genome provides insights into paclitaxel biosynthesis.</title>
        <authorList>
            <person name="Xiong X."/>
            <person name="Gou J."/>
            <person name="Liao Q."/>
            <person name="Li Y."/>
            <person name="Zhou Q."/>
            <person name="Bi G."/>
            <person name="Li C."/>
            <person name="Du R."/>
            <person name="Wang X."/>
            <person name="Sun T."/>
            <person name="Guo L."/>
            <person name="Liang H."/>
            <person name="Lu P."/>
            <person name="Wu Y."/>
            <person name="Zhang Z."/>
            <person name="Ro D.K."/>
            <person name="Shang Y."/>
            <person name="Huang S."/>
            <person name="Yan J."/>
        </authorList>
    </citation>
    <scope>NUCLEOTIDE SEQUENCE [LARGE SCALE GENOMIC DNA]</scope>
    <source>
        <strain evidence="7">Ta-2019</strain>
    </source>
</reference>
<name>A0AA38CH26_TAXCH</name>
<feature type="non-terminal residue" evidence="7">
    <location>
        <position position="152"/>
    </location>
</feature>
<feature type="domain" description="HMG box" evidence="6">
    <location>
        <begin position="48"/>
        <end position="117"/>
    </location>
</feature>
<dbReference type="GO" id="GO:0005634">
    <property type="term" value="C:nucleus"/>
    <property type="evidence" value="ECO:0007669"/>
    <property type="project" value="UniProtKB-SubCell"/>
</dbReference>
<keyword evidence="3 4" id="KW-0539">Nucleus</keyword>
<gene>
    <name evidence="7" type="ORF">KI387_012068</name>
</gene>
<organism evidence="7 8">
    <name type="scientific">Taxus chinensis</name>
    <name type="common">Chinese yew</name>
    <name type="synonym">Taxus wallichiana var. chinensis</name>
    <dbReference type="NCBI Taxonomy" id="29808"/>
    <lineage>
        <taxon>Eukaryota</taxon>
        <taxon>Viridiplantae</taxon>
        <taxon>Streptophyta</taxon>
        <taxon>Embryophyta</taxon>
        <taxon>Tracheophyta</taxon>
        <taxon>Spermatophyta</taxon>
        <taxon>Pinopsida</taxon>
        <taxon>Pinidae</taxon>
        <taxon>Conifers II</taxon>
        <taxon>Cupressales</taxon>
        <taxon>Taxaceae</taxon>
        <taxon>Taxus</taxon>
    </lineage>
</organism>
<evidence type="ECO:0000256" key="1">
    <source>
        <dbReference type="ARBA" id="ARBA00004123"/>
    </source>
</evidence>
<dbReference type="OMA" id="KRWETIS"/>
<dbReference type="SUPFAM" id="SSF47095">
    <property type="entry name" value="HMG-box"/>
    <property type="match status" value="1"/>
</dbReference>
<dbReference type="EMBL" id="JAHRHJ020000009">
    <property type="protein sequence ID" value="KAH9300485.1"/>
    <property type="molecule type" value="Genomic_DNA"/>
</dbReference>
<evidence type="ECO:0000313" key="7">
    <source>
        <dbReference type="EMBL" id="KAH9300485.1"/>
    </source>
</evidence>
<keyword evidence="8" id="KW-1185">Reference proteome</keyword>
<evidence type="ECO:0000256" key="3">
    <source>
        <dbReference type="ARBA" id="ARBA00023242"/>
    </source>
</evidence>
<evidence type="ECO:0000256" key="4">
    <source>
        <dbReference type="PROSITE-ProRule" id="PRU00267"/>
    </source>
</evidence>
<dbReference type="PANTHER" id="PTHR46261:SF18">
    <property type="entry name" value="DNA-BINDING PROTEIN MNB1B"/>
    <property type="match status" value="1"/>
</dbReference>
<feature type="DNA-binding region" description="HMG box" evidence="4">
    <location>
        <begin position="48"/>
        <end position="117"/>
    </location>
</feature>
<evidence type="ECO:0000256" key="2">
    <source>
        <dbReference type="ARBA" id="ARBA00023125"/>
    </source>
</evidence>